<accession>A0ABQ1SN57</accession>
<gene>
    <name evidence="1" type="ORF">GCM10010832_26100</name>
</gene>
<evidence type="ECO:0000313" key="2">
    <source>
        <dbReference type="Proteomes" id="UP000599179"/>
    </source>
</evidence>
<name>A0ABQ1SN57_9FLAO</name>
<sequence length="88" mass="10563">MSFFGSYSSTKIIVYTYNVKSKKFEKTNTINEKSELFLGDKYYGISRGDIKEWVWREWSQSNSSKDNKPLFFDNFGNTKKWILIKIFY</sequence>
<protein>
    <submittedName>
        <fullName evidence="1">Uncharacterized protein</fullName>
    </submittedName>
</protein>
<dbReference type="Proteomes" id="UP000599179">
    <property type="component" value="Unassembled WGS sequence"/>
</dbReference>
<organism evidence="1 2">
    <name type="scientific">Psychroflexus planctonicus</name>
    <dbReference type="NCBI Taxonomy" id="1526575"/>
    <lineage>
        <taxon>Bacteria</taxon>
        <taxon>Pseudomonadati</taxon>
        <taxon>Bacteroidota</taxon>
        <taxon>Flavobacteriia</taxon>
        <taxon>Flavobacteriales</taxon>
        <taxon>Flavobacteriaceae</taxon>
        <taxon>Psychroflexus</taxon>
    </lineage>
</organism>
<proteinExistence type="predicted"/>
<evidence type="ECO:0000313" key="1">
    <source>
        <dbReference type="EMBL" id="GGE44927.1"/>
    </source>
</evidence>
<keyword evidence="2" id="KW-1185">Reference proteome</keyword>
<reference evidence="2" key="1">
    <citation type="journal article" date="2019" name="Int. J. Syst. Evol. Microbiol.">
        <title>The Global Catalogue of Microorganisms (GCM) 10K type strain sequencing project: providing services to taxonomists for standard genome sequencing and annotation.</title>
        <authorList>
            <consortium name="The Broad Institute Genomics Platform"/>
            <consortium name="The Broad Institute Genome Sequencing Center for Infectious Disease"/>
            <person name="Wu L."/>
            <person name="Ma J."/>
        </authorList>
    </citation>
    <scope>NUCLEOTIDE SEQUENCE [LARGE SCALE GENOMIC DNA]</scope>
    <source>
        <strain evidence="2">CGMCC 1.12931</strain>
    </source>
</reference>
<comment type="caution">
    <text evidence="1">The sequence shown here is derived from an EMBL/GenBank/DDBJ whole genome shotgun (WGS) entry which is preliminary data.</text>
</comment>
<dbReference type="EMBL" id="BMGM01000015">
    <property type="protein sequence ID" value="GGE44927.1"/>
    <property type="molecule type" value="Genomic_DNA"/>
</dbReference>